<feature type="compositionally biased region" description="Basic residues" evidence="1">
    <location>
        <begin position="67"/>
        <end position="85"/>
    </location>
</feature>
<dbReference type="EMBL" id="CAMGYJ010000010">
    <property type="protein sequence ID" value="CAI0549293.1"/>
    <property type="molecule type" value="Genomic_DNA"/>
</dbReference>
<organism evidence="2 3">
    <name type="scientific">Linum tenue</name>
    <dbReference type="NCBI Taxonomy" id="586396"/>
    <lineage>
        <taxon>Eukaryota</taxon>
        <taxon>Viridiplantae</taxon>
        <taxon>Streptophyta</taxon>
        <taxon>Embryophyta</taxon>
        <taxon>Tracheophyta</taxon>
        <taxon>Spermatophyta</taxon>
        <taxon>Magnoliopsida</taxon>
        <taxon>eudicotyledons</taxon>
        <taxon>Gunneridae</taxon>
        <taxon>Pentapetalae</taxon>
        <taxon>rosids</taxon>
        <taxon>fabids</taxon>
        <taxon>Malpighiales</taxon>
        <taxon>Linaceae</taxon>
        <taxon>Linum</taxon>
    </lineage>
</organism>
<evidence type="ECO:0000313" key="2">
    <source>
        <dbReference type="EMBL" id="CAI0549293.1"/>
    </source>
</evidence>
<accession>A0AAV0QVM6</accession>
<reference evidence="2" key="1">
    <citation type="submission" date="2022-08" db="EMBL/GenBank/DDBJ databases">
        <authorList>
            <person name="Gutierrez-Valencia J."/>
        </authorList>
    </citation>
    <scope>NUCLEOTIDE SEQUENCE</scope>
</reference>
<sequence length="127" mass="13852">MMTSGTGIRDCFLGHGERNGIDSGDGQRGAPMTTKNDAAAGNRRNPSGLGRTELGDIPPIPCFKMRRRKAVQGRRRRGSSTRGKKSGYFFFFQRGKGISGEEDEEEKSSAADEEEGVRLFSSVFLCA</sequence>
<name>A0AAV0QVM6_9ROSI</name>
<feature type="region of interest" description="Disordered" evidence="1">
    <location>
        <begin position="1"/>
        <end position="60"/>
    </location>
</feature>
<feature type="region of interest" description="Disordered" evidence="1">
    <location>
        <begin position="67"/>
        <end position="86"/>
    </location>
</feature>
<evidence type="ECO:0000313" key="3">
    <source>
        <dbReference type="Proteomes" id="UP001154282"/>
    </source>
</evidence>
<evidence type="ECO:0000256" key="1">
    <source>
        <dbReference type="SAM" id="MobiDB-lite"/>
    </source>
</evidence>
<dbReference type="AlphaFoldDB" id="A0AAV0QVM6"/>
<comment type="caution">
    <text evidence="2">The sequence shown here is derived from an EMBL/GenBank/DDBJ whole genome shotgun (WGS) entry which is preliminary data.</text>
</comment>
<gene>
    <name evidence="2" type="ORF">LITE_LOCUS45087</name>
</gene>
<protein>
    <submittedName>
        <fullName evidence="2">Uncharacterized protein</fullName>
    </submittedName>
</protein>
<dbReference type="Proteomes" id="UP001154282">
    <property type="component" value="Unassembled WGS sequence"/>
</dbReference>
<proteinExistence type="predicted"/>
<keyword evidence="3" id="KW-1185">Reference proteome</keyword>